<dbReference type="EMBL" id="AF232689">
    <property type="protein sequence ID" value="AAF99158.1"/>
    <property type="molecule type" value="Genomic_DNA"/>
</dbReference>
<dbReference type="RefSeq" id="NP_064168.1">
    <property type="nucleotide sequence ID" value="NC_002512.2"/>
</dbReference>
<dbReference type="GeneID" id="940329"/>
<gene>
    <name evidence="2" type="primary">r70.2</name>
</gene>
<sequence length="331" mass="36321">MVGGSGRFLVLVGAVWWIAVAASERTAREGDGTTLVQGAHYERAANRTSICLHNPFTRCFVHLAGERLEPVYGWVNVSGMEPEEELARAQLRALGKMANDFPHNETLSFEVILSEETAMVTLSVDEAAVMWDAENYTVEEQDGIGSERLDKYLEKQNLTAFLGSRGDVLGRWRNISEAAHELDKAGNANVTFVYHAETAVFECSVTALVPVYFHINLTCEGSPGSEHAVVGWTESEEAATQTMRWTDPRCAVDGANCTVESTGEWRRVLGPDIVGEIVIVSVRGSDLGTSVTVSLFVAALISVLLACAYYRFRSTLRSRRAVSIGYVRDFT</sequence>
<keyword evidence="1" id="KW-0812">Transmembrane</keyword>
<reference evidence="2 3" key="4">
    <citation type="journal article" date="1998" name="J. Virol.">
        <title>The R33 G protein-coupled receptor gene of rat cytomegalovirus plays an essential role in the pathogenesis of viral infection.</title>
        <authorList>
            <person name="Beisser P.S."/>
            <person name="Vink C."/>
            <person name="Van Dam J.G."/>
            <person name="Grauls G."/>
            <person name="Vanherle S.J."/>
            <person name="Bruggeman C.A."/>
        </authorList>
    </citation>
    <scope>NUCLEOTIDE SEQUENCE [LARGE SCALE GENOMIC DNA]</scope>
    <source>
        <strain evidence="2 3">Maastricht</strain>
    </source>
</reference>
<reference evidence="2 3" key="5">
    <citation type="journal article" date="1998" name="Virology">
        <title>The Maastricht strain and England strain of rat cytomegalovirus represent different betaherpesvirus species rather than strains.</title>
        <authorList>
            <person name="Beisser P.S."/>
            <person name="Kaptein S.J."/>
            <person name="Beuken E."/>
            <person name="Bruggeman C.A."/>
            <person name="Vink C."/>
        </authorList>
    </citation>
    <scope>NUCLEOTIDE SEQUENCE [LARGE SCALE GENOMIC DNA]</scope>
    <source>
        <strain evidence="2 3">Maastricht</strain>
    </source>
</reference>
<reference evidence="2 3" key="3">
    <citation type="journal article" date="1997" name="J. Gen. Virol.">
        <title>Cloning and functional characterization of the origin of lytic-phase DNA replication of rat cytomegalovirus.</title>
        <authorList>
            <person name="Vink C."/>
            <person name="Beuken E."/>
            <person name="Bruggeman C.A."/>
        </authorList>
    </citation>
    <scope>NUCLEOTIDE SEQUENCE [LARGE SCALE GENOMIC DNA]</scope>
    <source>
        <strain evidence="2 3">Maastricht</strain>
    </source>
</reference>
<dbReference type="KEGG" id="vg:940329"/>
<reference evidence="2 3" key="10">
    <citation type="journal article" date="2000" name="Virus Res.">
        <title>Rat cytomegalovirus R89 is a highly conserved gene which expresses a spliced transcript.</title>
        <authorList>
            <person name="Gruijthuijsen Y.K."/>
            <person name="Beuken E."/>
            <person name="Bruggeman C.A."/>
            <person name="Vink C."/>
        </authorList>
    </citation>
    <scope>NUCLEOTIDE SEQUENCE [LARGE SCALE GENOMIC DNA]</scope>
    <source>
        <strain evidence="2 3">Maastricht</strain>
    </source>
</reference>
<dbReference type="Proteomes" id="UP000008288">
    <property type="component" value="Segment"/>
</dbReference>
<organism evidence="2 3">
    <name type="scientific">Rat cytomegalovirus (strain Maastricht)</name>
    <dbReference type="NCBI Taxonomy" id="79700"/>
    <lineage>
        <taxon>Viruses</taxon>
        <taxon>Duplodnaviria</taxon>
        <taxon>Heunggongvirae</taxon>
        <taxon>Peploviricota</taxon>
        <taxon>Herviviricetes</taxon>
        <taxon>Herpesvirales</taxon>
        <taxon>Orthoherpesviridae</taxon>
        <taxon>Betaherpesvirinae</taxon>
        <taxon>Muromegalovirus</taxon>
        <taxon>Muromegalovirus muridbeta2</taxon>
        <taxon>Murid betaherpesvirus 2</taxon>
    </lineage>
</organism>
<reference evidence="2 3" key="7">
    <citation type="journal article" date="1999" name="J. Virol.">
        <title>Deletion of the R78 G protein-coupled receptor gene from rat cytomegalovirus results in an attenuated, syncytium-inducing mutant strain.</title>
        <authorList>
            <person name="Beisser P.S."/>
            <person name="Grauls G."/>
            <person name="Bruggeman C.A."/>
            <person name="Vink C."/>
        </authorList>
    </citation>
    <scope>NUCLEOTIDE SEQUENCE [LARGE SCALE GENOMIC DNA]</scope>
    <source>
        <strain evidence="2 3">Maastricht</strain>
    </source>
</reference>
<evidence type="ECO:0000313" key="2">
    <source>
        <dbReference type="EMBL" id="AAF99158.1"/>
    </source>
</evidence>
<organismHost>
    <name type="scientific">Rattus</name>
    <name type="common">rats</name>
    <dbReference type="NCBI Taxonomy" id="10114"/>
</organismHost>
<keyword evidence="3" id="KW-1185">Reference proteome</keyword>
<protein>
    <submittedName>
        <fullName evidence="2">Pr70.2</fullName>
    </submittedName>
</protein>
<reference evidence="2 3" key="6">
    <citation type="journal article" date="1999" name="J. Gen. Virol.">
        <title>The rat cytomegalovirus R32 gene encodes a virion-associated protein that elicits a strong humoral immune response in infected rats.</title>
        <authorList>
            <person name="Beuken E."/>
            <person name="Grauls G."/>
            <person name="Bruggeman C.A."/>
            <person name="Vink C."/>
        </authorList>
    </citation>
    <scope>NUCLEOTIDE SEQUENCE [LARGE SCALE GENOMIC DNA]</scope>
    <source>
        <strain evidence="2 3">Maastricht</strain>
    </source>
</reference>
<reference evidence="2 3" key="9">
    <citation type="journal article" date="2000" name="J. Virol.">
        <title>Complete DNA sequence of the rat cytomegalovirus genome.</title>
        <authorList>
            <person name="Vink C."/>
            <person name="Beuken E."/>
            <person name="Bruggeman C.A."/>
        </authorList>
    </citation>
    <scope>NUCLEOTIDE SEQUENCE [LARGE SCALE GENOMIC DNA]</scope>
    <source>
        <strain evidence="2 3">Maastricht</strain>
    </source>
</reference>
<evidence type="ECO:0000256" key="1">
    <source>
        <dbReference type="SAM" id="Phobius"/>
    </source>
</evidence>
<keyword evidence="1" id="KW-0472">Membrane</keyword>
<name>Q9DWD2_RCMVM</name>
<feature type="transmembrane region" description="Helical" evidence="1">
    <location>
        <begin position="291"/>
        <end position="310"/>
    </location>
</feature>
<reference evidence="2 3" key="1">
    <citation type="journal article" date="1996" name="J. Gen. Virol.">
        <title>Cloning and sequence analysis of the genes encoding DNA polymerase, glycoprotein B, ICP18.5 and major DNA-binding protein of rat cytomegalovirus.</title>
        <authorList>
            <person name="Beuken E."/>
            <person name="Slobbe R."/>
            <person name="Bruggeman C.A."/>
            <person name="Vink C."/>
        </authorList>
    </citation>
    <scope>NUCLEOTIDE SEQUENCE [LARGE SCALE GENOMIC DNA]</scope>
    <source>
        <strain evidence="2 3">Maastricht</strain>
    </source>
</reference>
<keyword evidence="1" id="KW-1133">Transmembrane helix</keyword>
<accession>Q9DWD2</accession>
<reference evidence="2 3" key="8">
    <citation type="journal article" date="2000" name="J. Virol.">
        <title>The r144 major histocompatibility complex class I-like gene of rat cytomegalovirus is dispensable for both acute and long-term infection in the immunocompromised host.</title>
        <authorList>
            <person name="Beisser P.S."/>
            <person name="Kloover J.S."/>
            <person name="Grauls G.E."/>
            <person name="Blok M.J."/>
            <person name="Bruggeman C.A."/>
            <person name="Vink C."/>
        </authorList>
    </citation>
    <scope>NUCLEOTIDE SEQUENCE [LARGE SCALE GENOMIC DNA]</scope>
    <source>
        <strain evidence="2 3">Maastricht</strain>
    </source>
</reference>
<evidence type="ECO:0000313" key="3">
    <source>
        <dbReference type="Proteomes" id="UP000008288"/>
    </source>
</evidence>
<proteinExistence type="predicted"/>
<reference evidence="2 3" key="2">
    <citation type="journal article" date="1996" name="J. Virol.">
        <title>Structure of the rat cytomegalovirus genome termini.</title>
        <authorList>
            <person name="Vink C."/>
            <person name="Beuken E."/>
            <person name="Bruggeman C.A."/>
        </authorList>
    </citation>
    <scope>NUCLEOTIDE SEQUENCE [LARGE SCALE GENOMIC DNA]</scope>
    <source>
        <strain evidence="2 3">Maastricht</strain>
    </source>
</reference>